<dbReference type="Proteomes" id="UP000276133">
    <property type="component" value="Unassembled WGS sequence"/>
</dbReference>
<comment type="caution">
    <text evidence="3">The sequence shown here is derived from an EMBL/GenBank/DDBJ whole genome shotgun (WGS) entry which is preliminary data.</text>
</comment>
<organism evidence="3 4">
    <name type="scientific">Brachionus plicatilis</name>
    <name type="common">Marine rotifer</name>
    <name type="synonym">Brachionus muelleri</name>
    <dbReference type="NCBI Taxonomy" id="10195"/>
    <lineage>
        <taxon>Eukaryota</taxon>
        <taxon>Metazoa</taxon>
        <taxon>Spiralia</taxon>
        <taxon>Gnathifera</taxon>
        <taxon>Rotifera</taxon>
        <taxon>Eurotatoria</taxon>
        <taxon>Monogononta</taxon>
        <taxon>Pseudotrocha</taxon>
        <taxon>Ploima</taxon>
        <taxon>Brachionidae</taxon>
        <taxon>Brachionus</taxon>
    </lineage>
</organism>
<evidence type="ECO:0000313" key="3">
    <source>
        <dbReference type="EMBL" id="RMZ94941.1"/>
    </source>
</evidence>
<accession>A0A3M7P770</accession>
<feature type="coiled-coil region" evidence="1">
    <location>
        <begin position="353"/>
        <end position="380"/>
    </location>
</feature>
<name>A0A3M7P770_BRAPC</name>
<proteinExistence type="predicted"/>
<feature type="coiled-coil region" evidence="1">
    <location>
        <begin position="63"/>
        <end position="164"/>
    </location>
</feature>
<feature type="compositionally biased region" description="Polar residues" evidence="2">
    <location>
        <begin position="229"/>
        <end position="254"/>
    </location>
</feature>
<feature type="compositionally biased region" description="Low complexity" evidence="2">
    <location>
        <begin position="282"/>
        <end position="304"/>
    </location>
</feature>
<evidence type="ECO:0000256" key="2">
    <source>
        <dbReference type="SAM" id="MobiDB-lite"/>
    </source>
</evidence>
<reference evidence="3 4" key="1">
    <citation type="journal article" date="2018" name="Sci. Rep.">
        <title>Genomic signatures of local adaptation to the degree of environmental predictability in rotifers.</title>
        <authorList>
            <person name="Franch-Gras L."/>
            <person name="Hahn C."/>
            <person name="Garcia-Roger E.M."/>
            <person name="Carmona M.J."/>
            <person name="Serra M."/>
            <person name="Gomez A."/>
        </authorList>
    </citation>
    <scope>NUCLEOTIDE SEQUENCE [LARGE SCALE GENOMIC DNA]</scope>
    <source>
        <strain evidence="3">HYR1</strain>
    </source>
</reference>
<feature type="compositionally biased region" description="Basic and acidic residues" evidence="2">
    <location>
        <begin position="255"/>
        <end position="277"/>
    </location>
</feature>
<sequence length="592" mass="68834">MISYCENCEQTKKDLNETKQKLVEFQNLAKKIVQTDLILRKYSDKERECEKLSGDLRKKDYDFDHLNDKYKNLLKEIETFKKQNKEYSKEKAQLEQNLKQKDELIASFGQKESEFELKLNSYAQNERLLENKTNNYLKQIEDLKNELKILNEKHEKTVQQLNLETVQETPSFALNNIRTSTQILNVNFKESSESSPAQLELPKRETTFFLGSESENEETDAKPALQKDISLSQDGSESMNISLSEKPEISNQPQDSREIKFSHAKEESNAKSLDKQILDITSSLESSGSESDSDSESSICSSSVASSQVSEKSKSVFNTKDLFGSELSDEENDNQKDKSVDITNIQEEFAQSQQKDAEEAEILENRIEHLTDQYMDYMQQKTIDELIEVSIEEQLILELFFDQFLNEETSSKSYLAANILENVCTVCIEEERDERKQMEKKLRDEIRIKLEEEISEKIFDEKINQLMLECSQRVLAEAKNEQVDLMYKSIVDQVCKENIEKCLMELLFDDMLSVPKPMIEKLEFKIQKETEYRSNKRRFPVDFSLMEEKGKRSRKESGGSESSWKSSLAFVEDTDKKTLEECKVFSQKCSNF</sequence>
<keyword evidence="4" id="KW-1185">Reference proteome</keyword>
<evidence type="ECO:0000313" key="4">
    <source>
        <dbReference type="Proteomes" id="UP000276133"/>
    </source>
</evidence>
<dbReference type="EMBL" id="REGN01012716">
    <property type="protein sequence ID" value="RMZ94941.1"/>
    <property type="molecule type" value="Genomic_DNA"/>
</dbReference>
<dbReference type="AlphaFoldDB" id="A0A3M7P770"/>
<protein>
    <submittedName>
        <fullName evidence="3">Uncharacterized protein</fullName>
    </submittedName>
</protein>
<gene>
    <name evidence="3" type="ORF">BpHYR1_027199</name>
</gene>
<feature type="region of interest" description="Disordered" evidence="2">
    <location>
        <begin position="210"/>
        <end position="304"/>
    </location>
</feature>
<keyword evidence="1" id="KW-0175">Coiled coil</keyword>
<evidence type="ECO:0000256" key="1">
    <source>
        <dbReference type="SAM" id="Coils"/>
    </source>
</evidence>